<reference evidence="1 2" key="1">
    <citation type="submission" date="2020-02" db="EMBL/GenBank/DDBJ databases">
        <title>Genome sequences of Thiorhodococcus mannitoliphagus and Thiorhodococcus minor, purple sulfur photosynthetic bacteria in the gammaproteobacterial family, Chromatiaceae.</title>
        <authorList>
            <person name="Aviles F.A."/>
            <person name="Meyer T.E."/>
            <person name="Kyndt J.A."/>
        </authorList>
    </citation>
    <scope>NUCLEOTIDE SEQUENCE [LARGE SCALE GENOMIC DNA]</scope>
    <source>
        <strain evidence="1 2">DSM 11518</strain>
    </source>
</reference>
<dbReference type="Proteomes" id="UP000483379">
    <property type="component" value="Unassembled WGS sequence"/>
</dbReference>
<sequence length="114" mass="12300">MRSNSHSPSRAPVSARRAKTLRSLLIGITLGAQAPALLAYDLGGSVTAIDPARGSLEIDGRQYSVSSQTRIRLGSAENGLATPFSDLRVGEYVQLETQGDRVVKIRRYRNGPPH</sequence>
<name>A0A6M0K4S7_9GAMM</name>
<dbReference type="AlphaFoldDB" id="A0A6M0K4S7"/>
<evidence type="ECO:0000313" key="2">
    <source>
        <dbReference type="Proteomes" id="UP000483379"/>
    </source>
</evidence>
<organism evidence="1 2">
    <name type="scientific">Thiorhodococcus minor</name>
    <dbReference type="NCBI Taxonomy" id="57489"/>
    <lineage>
        <taxon>Bacteria</taxon>
        <taxon>Pseudomonadati</taxon>
        <taxon>Pseudomonadota</taxon>
        <taxon>Gammaproteobacteria</taxon>
        <taxon>Chromatiales</taxon>
        <taxon>Chromatiaceae</taxon>
        <taxon>Thiorhodococcus</taxon>
    </lineage>
</organism>
<dbReference type="EMBL" id="JAAIJQ010000107">
    <property type="protein sequence ID" value="NEV64730.1"/>
    <property type="molecule type" value="Genomic_DNA"/>
</dbReference>
<gene>
    <name evidence="1" type="ORF">G3446_23145</name>
</gene>
<dbReference type="RefSeq" id="WP_164455751.1">
    <property type="nucleotide sequence ID" value="NZ_JAAIJQ010000107.1"/>
</dbReference>
<accession>A0A6M0K4S7</accession>
<evidence type="ECO:0000313" key="1">
    <source>
        <dbReference type="EMBL" id="NEV64730.1"/>
    </source>
</evidence>
<comment type="caution">
    <text evidence="1">The sequence shown here is derived from an EMBL/GenBank/DDBJ whole genome shotgun (WGS) entry which is preliminary data.</text>
</comment>
<keyword evidence="2" id="KW-1185">Reference proteome</keyword>
<proteinExistence type="predicted"/>
<evidence type="ECO:0008006" key="3">
    <source>
        <dbReference type="Google" id="ProtNLM"/>
    </source>
</evidence>
<protein>
    <recommendedName>
        <fullName evidence="3">DUF5666 domain-containing protein</fullName>
    </recommendedName>
</protein>